<dbReference type="PROSITE" id="PS50011">
    <property type="entry name" value="PROTEIN_KINASE_DOM"/>
    <property type="match status" value="1"/>
</dbReference>
<dbReference type="Proteomes" id="UP000092993">
    <property type="component" value="Unassembled WGS sequence"/>
</dbReference>
<keyword evidence="4" id="KW-0418">Kinase</keyword>
<organism evidence="8 9">
    <name type="scientific">Grifola frondosa</name>
    <name type="common">Maitake</name>
    <name type="synonym">Polyporus frondosus</name>
    <dbReference type="NCBI Taxonomy" id="5627"/>
    <lineage>
        <taxon>Eukaryota</taxon>
        <taxon>Fungi</taxon>
        <taxon>Dikarya</taxon>
        <taxon>Basidiomycota</taxon>
        <taxon>Agaricomycotina</taxon>
        <taxon>Agaricomycetes</taxon>
        <taxon>Polyporales</taxon>
        <taxon>Grifolaceae</taxon>
        <taxon>Grifola</taxon>
    </lineage>
</organism>
<dbReference type="InterPro" id="IPR011709">
    <property type="entry name" value="DEAD-box_helicase_OB_fold"/>
</dbReference>
<proteinExistence type="predicted"/>
<accession>A0A1C7LVY1</accession>
<feature type="region of interest" description="Disordered" evidence="6">
    <location>
        <begin position="578"/>
        <end position="607"/>
    </location>
</feature>
<dbReference type="GO" id="GO:0007094">
    <property type="term" value="P:mitotic spindle assembly checkpoint signaling"/>
    <property type="evidence" value="ECO:0007669"/>
    <property type="project" value="TreeGrafter"/>
</dbReference>
<dbReference type="Pfam" id="PF07717">
    <property type="entry name" value="OB_NTP_bind"/>
    <property type="match status" value="1"/>
</dbReference>
<evidence type="ECO:0000256" key="3">
    <source>
        <dbReference type="ARBA" id="ARBA00022741"/>
    </source>
</evidence>
<dbReference type="GO" id="GO:0005634">
    <property type="term" value="C:nucleus"/>
    <property type="evidence" value="ECO:0007669"/>
    <property type="project" value="TreeGrafter"/>
</dbReference>
<evidence type="ECO:0000256" key="6">
    <source>
        <dbReference type="SAM" id="MobiDB-lite"/>
    </source>
</evidence>
<dbReference type="AlphaFoldDB" id="A0A1C7LVY1"/>
<dbReference type="PANTHER" id="PTHR22974:SF21">
    <property type="entry name" value="DUAL SPECIFICITY PROTEIN KINASE TTK"/>
    <property type="match status" value="1"/>
</dbReference>
<dbReference type="InterPro" id="IPR008271">
    <property type="entry name" value="Ser/Thr_kinase_AS"/>
</dbReference>
<dbReference type="SMART" id="SM00220">
    <property type="entry name" value="S_TKc"/>
    <property type="match status" value="1"/>
</dbReference>
<evidence type="ECO:0000256" key="1">
    <source>
        <dbReference type="ARBA" id="ARBA00022527"/>
    </source>
</evidence>
<keyword evidence="1" id="KW-0723">Serine/threonine-protein kinase</keyword>
<evidence type="ECO:0000313" key="9">
    <source>
        <dbReference type="Proteomes" id="UP000092993"/>
    </source>
</evidence>
<dbReference type="InterPro" id="IPR011009">
    <property type="entry name" value="Kinase-like_dom_sf"/>
</dbReference>
<dbReference type="GO" id="GO:0004712">
    <property type="term" value="F:protein serine/threonine/tyrosine kinase activity"/>
    <property type="evidence" value="ECO:0007669"/>
    <property type="project" value="TreeGrafter"/>
</dbReference>
<dbReference type="GO" id="GO:0007059">
    <property type="term" value="P:chromosome segregation"/>
    <property type="evidence" value="ECO:0007669"/>
    <property type="project" value="TreeGrafter"/>
</dbReference>
<comment type="caution">
    <text evidence="8">The sequence shown here is derived from an EMBL/GenBank/DDBJ whole genome shotgun (WGS) entry which is preliminary data.</text>
</comment>
<feature type="compositionally biased region" description="Low complexity" evidence="6">
    <location>
        <begin position="594"/>
        <end position="606"/>
    </location>
</feature>
<keyword evidence="3" id="KW-0547">Nucleotide-binding</keyword>
<evidence type="ECO:0000313" key="8">
    <source>
        <dbReference type="EMBL" id="OBZ68668.1"/>
    </source>
</evidence>
<dbReference type="Pfam" id="PF00069">
    <property type="entry name" value="Pkinase"/>
    <property type="match status" value="1"/>
</dbReference>
<evidence type="ECO:0000256" key="4">
    <source>
        <dbReference type="ARBA" id="ARBA00022777"/>
    </source>
</evidence>
<dbReference type="GO" id="GO:0004674">
    <property type="term" value="F:protein serine/threonine kinase activity"/>
    <property type="evidence" value="ECO:0007669"/>
    <property type="project" value="UniProtKB-KW"/>
</dbReference>
<keyword evidence="5" id="KW-0067">ATP-binding</keyword>
<dbReference type="GO" id="GO:0000776">
    <property type="term" value="C:kinetochore"/>
    <property type="evidence" value="ECO:0007669"/>
    <property type="project" value="TreeGrafter"/>
</dbReference>
<dbReference type="GO" id="GO:0034501">
    <property type="term" value="P:protein localization to kinetochore"/>
    <property type="evidence" value="ECO:0007669"/>
    <property type="project" value="TreeGrafter"/>
</dbReference>
<reference evidence="8 9" key="1">
    <citation type="submission" date="2016-03" db="EMBL/GenBank/DDBJ databases">
        <title>Whole genome sequencing of Grifola frondosa 9006-11.</title>
        <authorList>
            <person name="Min B."/>
            <person name="Park H."/>
            <person name="Kim J.-G."/>
            <person name="Cho H."/>
            <person name="Oh Y.-L."/>
            <person name="Kong W.-S."/>
            <person name="Choi I.-G."/>
        </authorList>
    </citation>
    <scope>NUCLEOTIDE SEQUENCE [LARGE SCALE GENOMIC DNA]</scope>
    <source>
        <strain evidence="8 9">9006-11</strain>
    </source>
</reference>
<dbReference type="GO" id="GO:0033316">
    <property type="term" value="P:meiotic spindle assembly checkpoint signaling"/>
    <property type="evidence" value="ECO:0007669"/>
    <property type="project" value="TreeGrafter"/>
</dbReference>
<evidence type="ECO:0000259" key="7">
    <source>
        <dbReference type="PROSITE" id="PS50011"/>
    </source>
</evidence>
<feature type="domain" description="Protein kinase" evidence="7">
    <location>
        <begin position="527"/>
        <end position="830"/>
    </location>
</feature>
<dbReference type="EMBL" id="LUGG01000019">
    <property type="protein sequence ID" value="OBZ68668.1"/>
    <property type="molecule type" value="Genomic_DNA"/>
</dbReference>
<gene>
    <name evidence="8" type="ORF">A0H81_11386</name>
</gene>
<dbReference type="InterPro" id="IPR000719">
    <property type="entry name" value="Prot_kinase_dom"/>
</dbReference>
<keyword evidence="9" id="KW-1185">Reference proteome</keyword>
<dbReference type="SUPFAM" id="SSF56112">
    <property type="entry name" value="Protein kinase-like (PK-like)"/>
    <property type="match status" value="1"/>
</dbReference>
<dbReference type="PROSITE" id="PS00108">
    <property type="entry name" value="PROTEIN_KINASE_ST"/>
    <property type="match status" value="1"/>
</dbReference>
<keyword evidence="2" id="KW-0808">Transferase</keyword>
<dbReference type="Gene3D" id="1.10.510.10">
    <property type="entry name" value="Transferase(Phosphotransferase) domain 1"/>
    <property type="match status" value="1"/>
</dbReference>
<dbReference type="STRING" id="5627.A0A1C7LVY1"/>
<dbReference type="OrthoDB" id="20524at2759"/>
<dbReference type="GO" id="GO:0005524">
    <property type="term" value="F:ATP binding"/>
    <property type="evidence" value="ECO:0007669"/>
    <property type="project" value="UniProtKB-KW"/>
</dbReference>
<sequence length="830" mass="93973">MDPPPGGWRNFLWTQCYRKPSSRVRTTLVRTRYSRSSRCYKNRHHYSIGRRIRSCTLTRRGRTSDELSQQFCYEQFLQFKSLSRARDIRDQLAGLCERVEVVVQSNPNTNDVTPIQKAITAGYFYNTAQLQKSGDSYRTFKTNQTVYIHPSSSLFHHTPPAKTVLYYELVMTSKSYLRQVMEIKPAWLLEVAPIISKRLIWNSWQREIGRCRRQSGSFFPFCYKKEQVPHKFAVELTTSLVFSPSMLKVNRHFELSSDDRVYIPSSTDSPQSTHLSPLLTPPHHIPLPNTAHISSFIGRFVDIRRRILCLREAADGQYSSFGSSLFPSCYLWTCRYHTCIFVVSSQCYTSLIWGTGRKIGGARRVKLSDLPQADPQPRSTLTQSADEKDFPRLTRPLRPVRPVNKQFGIERIAEVGEEYETPAFTGSRPRRSASLSESVTSLEVDHVPYHRPGTSLGARRVTLEEKIRQEREIALEEGYARREAEEALVFLLFPGCTPPTNCSSEDICTFSYTVLIARSFAAPAQGLRYAPFCSRSSFANRRRAGRRACFAWVLSSARHRAEPPSGKSVWMAEREREEPLKSVKSVPPPPPPVTRSASATTPSAAPDVRSRNMVRVEAGARWVKGSSDVGYGVREIDLARLLQEQQKESMDPVWVAYYWKQMLQAVHVIHEEKIVHSDLKPANFVLVRGQLKLIDFGIANAIANDTTNIQRDHQIGTVNYMSPEAIELPDGMRRLKHAGGVARAKAGPSAGAVPRAYHDDAECLVRSPKERATIPELVQMDWLSAGNLRPLLPSGAGTAAGGDETSLTTFMHQLFVRYQPREVEQGVDER</sequence>
<dbReference type="PANTHER" id="PTHR22974">
    <property type="entry name" value="MIXED LINEAGE PROTEIN KINASE"/>
    <property type="match status" value="1"/>
</dbReference>
<protein>
    <recommendedName>
        <fullName evidence="7">Protein kinase domain-containing protein</fullName>
    </recommendedName>
</protein>
<evidence type="ECO:0000256" key="2">
    <source>
        <dbReference type="ARBA" id="ARBA00022679"/>
    </source>
</evidence>
<feature type="region of interest" description="Disordered" evidence="6">
    <location>
        <begin position="367"/>
        <end position="388"/>
    </location>
</feature>
<evidence type="ECO:0000256" key="5">
    <source>
        <dbReference type="ARBA" id="ARBA00022840"/>
    </source>
</evidence>
<name>A0A1C7LVY1_GRIFR</name>